<dbReference type="NCBIfam" id="TIGR01098">
    <property type="entry name" value="3A0109s03R"/>
    <property type="match status" value="1"/>
</dbReference>
<accession>A0A5C5WEA9</accession>
<protein>
    <submittedName>
        <fullName evidence="3">ABC transporter, phosphonate, periplasmic substrate-binding protein</fullName>
    </submittedName>
</protein>
<dbReference type="EMBL" id="SJPH01000001">
    <property type="protein sequence ID" value="TWT48483.1"/>
    <property type="molecule type" value="Genomic_DNA"/>
</dbReference>
<dbReference type="AlphaFoldDB" id="A0A5C5WEA9"/>
<evidence type="ECO:0000313" key="4">
    <source>
        <dbReference type="Proteomes" id="UP000318995"/>
    </source>
</evidence>
<dbReference type="RefSeq" id="WP_146570591.1">
    <property type="nucleotide sequence ID" value="NZ_SJPH01000001.1"/>
</dbReference>
<dbReference type="PANTHER" id="PTHR35841:SF1">
    <property type="entry name" value="PHOSPHONATES-BINDING PERIPLASMIC PROTEIN"/>
    <property type="match status" value="1"/>
</dbReference>
<dbReference type="Gene3D" id="3.40.190.10">
    <property type="entry name" value="Periplasmic binding protein-like II"/>
    <property type="match status" value="2"/>
</dbReference>
<proteinExistence type="inferred from homology"/>
<gene>
    <name evidence="3" type="ORF">Pla111_02510</name>
</gene>
<dbReference type="SUPFAM" id="SSF53850">
    <property type="entry name" value="Periplasmic binding protein-like II"/>
    <property type="match status" value="1"/>
</dbReference>
<evidence type="ECO:0000256" key="2">
    <source>
        <dbReference type="ARBA" id="ARBA00022729"/>
    </source>
</evidence>
<sequence>MSDSPASAISLGRLLKVLLPVALVALVVNAMLPSYEKAAQQQLEADMLDRLLGPQITTLTEKFEMIDKDGDLVCDPPADDQCQDPERLVFSYIAGANPDAEGGPGAWVDLIAALSETTGKPVEYKTFEKLGDQLDAVVRGEVHIVGLSTGAASLAVAEAGVTPVCCPGNSDGSWGYTMKLLTPAKSPITQFAQLTGKKLGFVDPNSNSGFKAALVLLLKEGLQPERDYQWGFTGGHDTSIKDIVAGEHDAAPVASDLLARLVAEGQVSESDFNVLYESERFPPALIGYAHNLTPALREAIRETLLGFVWEGTTVGEQFAGTGAVKFVPITYKDDWANIRRIDYAVTEAKTTVSASPAAKTP</sequence>
<keyword evidence="4" id="KW-1185">Reference proteome</keyword>
<name>A0A5C5WEA9_9BACT</name>
<dbReference type="PANTHER" id="PTHR35841">
    <property type="entry name" value="PHOSPHONATES-BINDING PERIPLASMIC PROTEIN"/>
    <property type="match status" value="1"/>
</dbReference>
<reference evidence="3 4" key="1">
    <citation type="submission" date="2019-02" db="EMBL/GenBank/DDBJ databases">
        <title>Deep-cultivation of Planctomycetes and their phenomic and genomic characterization uncovers novel biology.</title>
        <authorList>
            <person name="Wiegand S."/>
            <person name="Jogler M."/>
            <person name="Boedeker C."/>
            <person name="Pinto D."/>
            <person name="Vollmers J."/>
            <person name="Rivas-Marin E."/>
            <person name="Kohn T."/>
            <person name="Peeters S.H."/>
            <person name="Heuer A."/>
            <person name="Rast P."/>
            <person name="Oberbeckmann S."/>
            <person name="Bunk B."/>
            <person name="Jeske O."/>
            <person name="Meyerdierks A."/>
            <person name="Storesund J.E."/>
            <person name="Kallscheuer N."/>
            <person name="Luecker S."/>
            <person name="Lage O.M."/>
            <person name="Pohl T."/>
            <person name="Merkel B.J."/>
            <person name="Hornburger P."/>
            <person name="Mueller R.-W."/>
            <person name="Bruemmer F."/>
            <person name="Labrenz M."/>
            <person name="Spormann A.M."/>
            <person name="Op Den Camp H."/>
            <person name="Overmann J."/>
            <person name="Amann R."/>
            <person name="Jetten M.S.M."/>
            <person name="Mascher T."/>
            <person name="Medema M.H."/>
            <person name="Devos D.P."/>
            <person name="Kaster A.-K."/>
            <person name="Ovreas L."/>
            <person name="Rohde M."/>
            <person name="Galperin M.Y."/>
            <person name="Jogler C."/>
        </authorList>
    </citation>
    <scope>NUCLEOTIDE SEQUENCE [LARGE SCALE GENOMIC DNA]</scope>
    <source>
        <strain evidence="3 4">Pla111</strain>
    </source>
</reference>
<dbReference type="GO" id="GO:0055085">
    <property type="term" value="P:transmembrane transport"/>
    <property type="evidence" value="ECO:0007669"/>
    <property type="project" value="InterPro"/>
</dbReference>
<evidence type="ECO:0000256" key="1">
    <source>
        <dbReference type="ARBA" id="ARBA00007162"/>
    </source>
</evidence>
<dbReference type="OrthoDB" id="9781943at2"/>
<keyword evidence="2" id="KW-0732">Signal</keyword>
<dbReference type="Pfam" id="PF12974">
    <property type="entry name" value="Phosphonate-bd"/>
    <property type="match status" value="1"/>
</dbReference>
<dbReference type="GO" id="GO:0043190">
    <property type="term" value="C:ATP-binding cassette (ABC) transporter complex"/>
    <property type="evidence" value="ECO:0007669"/>
    <property type="project" value="InterPro"/>
</dbReference>
<evidence type="ECO:0000313" key="3">
    <source>
        <dbReference type="EMBL" id="TWT48483.1"/>
    </source>
</evidence>
<dbReference type="Proteomes" id="UP000318995">
    <property type="component" value="Unassembled WGS sequence"/>
</dbReference>
<comment type="caution">
    <text evidence="3">The sequence shown here is derived from an EMBL/GenBank/DDBJ whole genome shotgun (WGS) entry which is preliminary data.</text>
</comment>
<comment type="similarity">
    <text evidence="1">Belongs to the phosphate/phosphite/phosphonate binding protein family.</text>
</comment>
<organism evidence="3 4">
    <name type="scientific">Botrimarina hoheduenensis</name>
    <dbReference type="NCBI Taxonomy" id="2528000"/>
    <lineage>
        <taxon>Bacteria</taxon>
        <taxon>Pseudomonadati</taxon>
        <taxon>Planctomycetota</taxon>
        <taxon>Planctomycetia</taxon>
        <taxon>Pirellulales</taxon>
        <taxon>Lacipirellulaceae</taxon>
        <taxon>Botrimarina</taxon>
    </lineage>
</organism>
<dbReference type="InterPro" id="IPR005770">
    <property type="entry name" value="PhnD"/>
</dbReference>